<protein>
    <submittedName>
        <fullName evidence="2">Condensation domain-containing protein</fullName>
    </submittedName>
</protein>
<name>A0A7Z7FQ34_9BURK</name>
<organism evidence="2 3">
    <name type="scientific">Paraburkholderia steynii</name>
    <dbReference type="NCBI Taxonomy" id="1245441"/>
    <lineage>
        <taxon>Bacteria</taxon>
        <taxon>Pseudomonadati</taxon>
        <taxon>Pseudomonadota</taxon>
        <taxon>Betaproteobacteria</taxon>
        <taxon>Burkholderiales</taxon>
        <taxon>Burkholderiaceae</taxon>
        <taxon>Paraburkholderia</taxon>
    </lineage>
</organism>
<dbReference type="AlphaFoldDB" id="A0A7Z7FQ34"/>
<dbReference type="InterPro" id="IPR001242">
    <property type="entry name" value="Condensation_dom"/>
</dbReference>
<evidence type="ECO:0000313" key="2">
    <source>
        <dbReference type="EMBL" id="SDJ60261.1"/>
    </source>
</evidence>
<dbReference type="FunFam" id="3.30.559.10:FF:000012">
    <property type="entry name" value="Non-ribosomal peptide synthetase"/>
    <property type="match status" value="1"/>
</dbReference>
<dbReference type="Proteomes" id="UP000198900">
    <property type="component" value="Unassembled WGS sequence"/>
</dbReference>
<evidence type="ECO:0000313" key="3">
    <source>
        <dbReference type="Proteomes" id="UP000198900"/>
    </source>
</evidence>
<dbReference type="Pfam" id="PF00668">
    <property type="entry name" value="Condensation"/>
    <property type="match status" value="1"/>
</dbReference>
<dbReference type="PANTHER" id="PTHR45398">
    <property type="match status" value="1"/>
</dbReference>
<dbReference type="GO" id="GO:0003824">
    <property type="term" value="F:catalytic activity"/>
    <property type="evidence" value="ECO:0007669"/>
    <property type="project" value="InterPro"/>
</dbReference>
<dbReference type="InterPro" id="IPR023213">
    <property type="entry name" value="CAT-like_dom_sf"/>
</dbReference>
<dbReference type="PANTHER" id="PTHR45398:SF1">
    <property type="entry name" value="ENZYME, PUTATIVE (JCVI)-RELATED"/>
    <property type="match status" value="1"/>
</dbReference>
<sequence>MTSVVKLALQNLSNEEVKELKVLAEARGIRSNSKDNHAISRAERVDVLPLSFAQQRVWFMSQEDKNSASYHIPIAFRIYGDIDSLAMQRSFQGLLDRHESLRTVFSVSLDGQPHARLLSTDANFRLLEIDLMGHLDGTKALKELVREQSLRPFDLTQGPLIRACMVHLRDQEHVLIVIQHHIVSDGWSIGILLRELSALYNAFVRGSPSSLSPLEIQYPDYASWQRTWFNDNR</sequence>
<feature type="domain" description="Condensation" evidence="1">
    <location>
        <begin position="46"/>
        <end position="226"/>
    </location>
</feature>
<dbReference type="SUPFAM" id="SSF52777">
    <property type="entry name" value="CoA-dependent acyltransferases"/>
    <property type="match status" value="1"/>
</dbReference>
<dbReference type="Gene3D" id="3.30.559.10">
    <property type="entry name" value="Chloramphenicol acetyltransferase-like domain"/>
    <property type="match status" value="1"/>
</dbReference>
<accession>A0A7Z7FQ34</accession>
<reference evidence="2" key="1">
    <citation type="submission" date="2016-10" db="EMBL/GenBank/DDBJ databases">
        <authorList>
            <person name="Varghese N."/>
            <person name="Submissions S."/>
        </authorList>
    </citation>
    <scope>NUCLEOTIDE SEQUENCE [LARGE SCALE GENOMIC DNA]</scope>
    <source>
        <strain evidence="2">YR281</strain>
    </source>
</reference>
<proteinExistence type="predicted"/>
<dbReference type="RefSeq" id="WP_244187126.1">
    <property type="nucleotide sequence ID" value="NZ_FNDI01000075.1"/>
</dbReference>
<dbReference type="EMBL" id="FNDI01000075">
    <property type="protein sequence ID" value="SDJ60261.1"/>
    <property type="molecule type" value="Genomic_DNA"/>
</dbReference>
<comment type="caution">
    <text evidence="2">The sequence shown here is derived from an EMBL/GenBank/DDBJ whole genome shotgun (WGS) entry which is preliminary data.</text>
</comment>
<gene>
    <name evidence="2" type="ORF">SAMN04487926_1751</name>
</gene>
<evidence type="ECO:0000259" key="1">
    <source>
        <dbReference type="Pfam" id="PF00668"/>
    </source>
</evidence>
<keyword evidence="3" id="KW-1185">Reference proteome</keyword>
<feature type="non-terminal residue" evidence="2">
    <location>
        <position position="233"/>
    </location>
</feature>